<dbReference type="InterPro" id="IPR011993">
    <property type="entry name" value="PH-like_dom_sf"/>
</dbReference>
<evidence type="ECO:0000256" key="3">
    <source>
        <dbReference type="SAM" id="Phobius"/>
    </source>
</evidence>
<dbReference type="Proteomes" id="UP000008068">
    <property type="component" value="Unassembled WGS sequence"/>
</dbReference>
<dbReference type="GO" id="GO:0005886">
    <property type="term" value="C:plasma membrane"/>
    <property type="evidence" value="ECO:0007669"/>
    <property type="project" value="TreeGrafter"/>
</dbReference>
<dbReference type="FunFam" id="3.10.20.90:FF:000378">
    <property type="entry name" value="FERM domain (Protein4.1-ezrin-radixin-moesin) family"/>
    <property type="match status" value="1"/>
</dbReference>
<feature type="domain" description="FERM" evidence="4">
    <location>
        <begin position="21"/>
        <end position="310"/>
    </location>
</feature>
<keyword evidence="3" id="KW-0812">Transmembrane</keyword>
<dbReference type="Gene3D" id="2.30.29.30">
    <property type="entry name" value="Pleckstrin-homology domain (PH domain)/Phosphotyrosine-binding domain (PTB)"/>
    <property type="match status" value="1"/>
</dbReference>
<dbReference type="InterPro" id="IPR000299">
    <property type="entry name" value="FERM_domain"/>
</dbReference>
<evidence type="ECO:0000256" key="1">
    <source>
        <dbReference type="ARBA" id="ARBA00004536"/>
    </source>
</evidence>
<dbReference type="FunFam" id="2.30.29.30:FF:000002">
    <property type="entry name" value="Band 4.1-like protein 5 isoform 1"/>
    <property type="match status" value="1"/>
</dbReference>
<evidence type="ECO:0000313" key="5">
    <source>
        <dbReference type="EMBL" id="EGT41258.1"/>
    </source>
</evidence>
<dbReference type="Pfam" id="PF09379">
    <property type="entry name" value="FERM_N"/>
    <property type="match status" value="1"/>
</dbReference>
<dbReference type="GO" id="GO:0005912">
    <property type="term" value="C:adherens junction"/>
    <property type="evidence" value="ECO:0007669"/>
    <property type="project" value="UniProtKB-SubCell"/>
</dbReference>
<dbReference type="InterPro" id="IPR014352">
    <property type="entry name" value="FERM/acyl-CoA-bd_prot_sf"/>
</dbReference>
<keyword evidence="3" id="KW-0472">Membrane</keyword>
<dbReference type="EMBL" id="GL379991">
    <property type="protein sequence ID" value="EGT41258.1"/>
    <property type="molecule type" value="Genomic_DNA"/>
</dbReference>
<keyword evidence="3" id="KW-1133">Transmembrane helix</keyword>
<dbReference type="AlphaFoldDB" id="G0NZM5"/>
<dbReference type="STRING" id="135651.G0NZM5"/>
<dbReference type="InterPro" id="IPR035963">
    <property type="entry name" value="FERM_2"/>
</dbReference>
<protein>
    <submittedName>
        <fullName evidence="5">CBN-FRM-1 protein</fullName>
    </submittedName>
</protein>
<evidence type="ECO:0000256" key="2">
    <source>
        <dbReference type="ARBA" id="ARBA00043944"/>
    </source>
</evidence>
<dbReference type="GO" id="GO:0031032">
    <property type="term" value="P:actomyosin structure organization"/>
    <property type="evidence" value="ECO:0007669"/>
    <property type="project" value="TreeGrafter"/>
</dbReference>
<dbReference type="InterPro" id="IPR019748">
    <property type="entry name" value="FERM_central"/>
</dbReference>
<evidence type="ECO:0000259" key="4">
    <source>
        <dbReference type="PROSITE" id="PS50057"/>
    </source>
</evidence>
<accession>G0NZM5</accession>
<dbReference type="PRINTS" id="PR00661">
    <property type="entry name" value="ERMFAMILY"/>
</dbReference>
<reference evidence="6" key="1">
    <citation type="submission" date="2011-07" db="EMBL/GenBank/DDBJ databases">
        <authorList>
            <consortium name="Caenorhabditis brenneri Sequencing and Analysis Consortium"/>
            <person name="Wilson R.K."/>
        </authorList>
    </citation>
    <scope>NUCLEOTIDE SEQUENCE [LARGE SCALE GENOMIC DNA]</scope>
    <source>
        <strain evidence="6">PB2801</strain>
    </source>
</reference>
<dbReference type="Pfam" id="PF09380">
    <property type="entry name" value="FERM_C"/>
    <property type="match status" value="1"/>
</dbReference>
<comment type="subcellular location">
    <subcellularLocation>
        <location evidence="1">Cell junction</location>
        <location evidence="1">Adherens junction</location>
    </subcellularLocation>
    <subcellularLocation>
        <location evidence="2">Cell projection</location>
        <location evidence="2">Rhabdomere</location>
    </subcellularLocation>
</comment>
<dbReference type="OMA" id="LHFYFAV"/>
<dbReference type="SMART" id="SM01195">
    <property type="entry name" value="FA"/>
    <property type="match status" value="1"/>
</dbReference>
<dbReference type="SUPFAM" id="SSF47031">
    <property type="entry name" value="Second domain of FERM"/>
    <property type="match status" value="1"/>
</dbReference>
<dbReference type="SUPFAM" id="SSF54236">
    <property type="entry name" value="Ubiquitin-like"/>
    <property type="match status" value="1"/>
</dbReference>
<dbReference type="Pfam" id="PF00373">
    <property type="entry name" value="FERM_M"/>
    <property type="match status" value="1"/>
</dbReference>
<organism evidence="6">
    <name type="scientific">Caenorhabditis brenneri</name>
    <name type="common">Nematode worm</name>
    <dbReference type="NCBI Taxonomy" id="135651"/>
    <lineage>
        <taxon>Eukaryota</taxon>
        <taxon>Metazoa</taxon>
        <taxon>Ecdysozoa</taxon>
        <taxon>Nematoda</taxon>
        <taxon>Chromadorea</taxon>
        <taxon>Rhabditida</taxon>
        <taxon>Rhabditina</taxon>
        <taxon>Rhabditomorpha</taxon>
        <taxon>Rhabditoidea</taxon>
        <taxon>Rhabditidae</taxon>
        <taxon>Peloderinae</taxon>
        <taxon>Caenorhabditis</taxon>
    </lineage>
</organism>
<dbReference type="InterPro" id="IPR029071">
    <property type="entry name" value="Ubiquitin-like_domsf"/>
</dbReference>
<dbReference type="CDD" id="cd01765">
    <property type="entry name" value="FERM_F0_F1"/>
    <property type="match status" value="1"/>
</dbReference>
<dbReference type="InterPro" id="IPR018980">
    <property type="entry name" value="FERM_PH-like_C"/>
</dbReference>
<dbReference type="InParanoid" id="G0NZM5"/>
<evidence type="ECO:0000313" key="6">
    <source>
        <dbReference type="Proteomes" id="UP000008068"/>
    </source>
</evidence>
<dbReference type="SMART" id="SM00295">
    <property type="entry name" value="B41"/>
    <property type="match status" value="1"/>
</dbReference>
<dbReference type="GO" id="GO:0005856">
    <property type="term" value="C:cytoskeleton"/>
    <property type="evidence" value="ECO:0007669"/>
    <property type="project" value="TreeGrafter"/>
</dbReference>
<dbReference type="InterPro" id="IPR019749">
    <property type="entry name" value="Band_41_domain"/>
</dbReference>
<dbReference type="PANTHER" id="PTHR23280:SF21">
    <property type="entry name" value="PROTEIN 4.1 HOMOLOG"/>
    <property type="match status" value="1"/>
</dbReference>
<dbReference type="PROSITE" id="PS50057">
    <property type="entry name" value="FERM_3"/>
    <property type="match status" value="1"/>
</dbReference>
<dbReference type="CDD" id="cd14473">
    <property type="entry name" value="FERM_B-lobe"/>
    <property type="match status" value="1"/>
</dbReference>
<gene>
    <name evidence="5" type="primary">Cbn-frm-1</name>
    <name evidence="5" type="ORF">CAEBREN_11667</name>
</gene>
<keyword evidence="6" id="KW-1185">Reference proteome</keyword>
<dbReference type="PRINTS" id="PR00935">
    <property type="entry name" value="BAND41"/>
</dbReference>
<dbReference type="Gene3D" id="3.10.20.90">
    <property type="entry name" value="Phosphatidylinositol 3-kinase Catalytic Subunit, Chain A, domain 1"/>
    <property type="match status" value="1"/>
</dbReference>
<dbReference type="InterPro" id="IPR018979">
    <property type="entry name" value="FERM_N"/>
</dbReference>
<dbReference type="InterPro" id="IPR014847">
    <property type="entry name" value="FA"/>
</dbReference>
<dbReference type="SMART" id="SM01196">
    <property type="entry name" value="FERM_C"/>
    <property type="match status" value="1"/>
</dbReference>
<dbReference type="InterPro" id="IPR000798">
    <property type="entry name" value="Ez/rad/moesin-like"/>
</dbReference>
<dbReference type="eggNOG" id="KOG3527">
    <property type="taxonomic scope" value="Eukaryota"/>
</dbReference>
<dbReference type="Gene3D" id="1.20.80.10">
    <property type="match status" value="1"/>
</dbReference>
<dbReference type="SUPFAM" id="SSF50729">
    <property type="entry name" value="PH domain-like"/>
    <property type="match status" value="1"/>
</dbReference>
<sequence>MGTVRDPGDTKPTQPRDPKMQVARILLPDGVYKEFEVNKTAEGDVLFTQVTQNLSIEEREYFSLCFYDNVEGVRHWLYNDKVIAKQIKSLPWEFSFEVKFYPTTPTTIVDDHARYFVFLQLRRDILTGRLPVANADTHALLGSFVAQMEFGDAPSHISTDYEKFITDSKLVPSSHATPETFKKIAELHRELRGQSTGETEIMFLDHCKHLPLYGIHIFKATDKDKKSVDVGIGAAGVNIYQDEQVAHIFNWQNIIKIGYKRTYFSVKVKAGVLENVKDEKTLYYKLPSYVAAKRVWKCAVEHHTFFRLIQPEEKPHKGFFNFGSQRFRYQGRTQFQTKIASQMFDKPSTVDRAPSAMSQPIASAEDQKLQTLNLTDSELEQRQFEVSSVSDIACLFFVPNFPKESMHVGILIVALFCVLFYVLFIYLTTKLTAFSHIKNQKKTTNFGEKTRFKKPSSTYIYTLNFHVFRIFYRIFSIPSSLF</sequence>
<dbReference type="FunFam" id="1.20.80.10:FF:000031">
    <property type="entry name" value="FERM domain (Protein4.1-ezrin-radixin-moesin) family"/>
    <property type="match status" value="1"/>
</dbReference>
<dbReference type="GO" id="GO:0008092">
    <property type="term" value="F:cytoskeletal protein binding"/>
    <property type="evidence" value="ECO:0007669"/>
    <property type="project" value="InterPro"/>
</dbReference>
<dbReference type="HOGENOM" id="CLU_003623_1_1_1"/>
<dbReference type="PANTHER" id="PTHR23280">
    <property type="entry name" value="4.1 G PROTEIN"/>
    <property type="match status" value="1"/>
</dbReference>
<name>G0NZM5_CAEBE</name>
<dbReference type="OrthoDB" id="6589456at2759"/>
<feature type="transmembrane region" description="Helical" evidence="3">
    <location>
        <begin position="406"/>
        <end position="428"/>
    </location>
</feature>
<proteinExistence type="predicted"/>